<evidence type="ECO:0000259" key="3">
    <source>
        <dbReference type="SMART" id="SM00322"/>
    </source>
</evidence>
<keyword evidence="5" id="KW-1185">Reference proteome</keyword>
<proteinExistence type="predicted"/>
<dbReference type="Proteomes" id="UP000499080">
    <property type="component" value="Unassembled WGS sequence"/>
</dbReference>
<dbReference type="InterPro" id="IPR004087">
    <property type="entry name" value="KH_dom"/>
</dbReference>
<keyword evidence="2" id="KW-0694">RNA-binding</keyword>
<protein>
    <submittedName>
        <fullName evidence="4">Vigilin</fullName>
    </submittedName>
</protein>
<dbReference type="Pfam" id="PF00013">
    <property type="entry name" value="KH_1"/>
    <property type="match status" value="4"/>
</dbReference>
<evidence type="ECO:0000256" key="1">
    <source>
        <dbReference type="ARBA" id="ARBA00022737"/>
    </source>
</evidence>
<comment type="caution">
    <text evidence="4">The sequence shown here is derived from an EMBL/GenBank/DDBJ whole genome shotgun (WGS) entry which is preliminary data.</text>
</comment>
<dbReference type="PROSITE" id="PS50084">
    <property type="entry name" value="KH_TYPE_1"/>
    <property type="match status" value="3"/>
</dbReference>
<dbReference type="CDD" id="cd22411">
    <property type="entry name" value="KH-I_Vigilin_rpt8"/>
    <property type="match status" value="1"/>
</dbReference>
<dbReference type="SMART" id="SM00322">
    <property type="entry name" value="KH"/>
    <property type="match status" value="3"/>
</dbReference>
<dbReference type="CDD" id="cd22412">
    <property type="entry name" value="KH-I_Vigilin_rpt9"/>
    <property type="match status" value="1"/>
</dbReference>
<evidence type="ECO:0000256" key="2">
    <source>
        <dbReference type="PROSITE-ProRule" id="PRU00117"/>
    </source>
</evidence>
<gene>
    <name evidence="4" type="primary">Hdlbp_0</name>
    <name evidence="4" type="ORF">AVEN_253197_1</name>
</gene>
<dbReference type="OrthoDB" id="10027144at2759"/>
<feature type="domain" description="K Homology" evidence="3">
    <location>
        <begin position="76"/>
        <end position="145"/>
    </location>
</feature>
<reference evidence="4 5" key="1">
    <citation type="journal article" date="2019" name="Sci. Rep.">
        <title>Orb-weaving spider Araneus ventricosus genome elucidates the spidroin gene catalogue.</title>
        <authorList>
            <person name="Kono N."/>
            <person name="Nakamura H."/>
            <person name="Ohtoshi R."/>
            <person name="Moran D.A.P."/>
            <person name="Shinohara A."/>
            <person name="Yoshida Y."/>
            <person name="Fujiwara M."/>
            <person name="Mori M."/>
            <person name="Tomita M."/>
            <person name="Arakawa K."/>
        </authorList>
    </citation>
    <scope>NUCLEOTIDE SEQUENCE [LARGE SCALE GENOMIC DNA]</scope>
</reference>
<evidence type="ECO:0000313" key="4">
    <source>
        <dbReference type="EMBL" id="GBN52275.1"/>
    </source>
</evidence>
<name>A0A4Y2PJX2_ARAVE</name>
<dbReference type="FunFam" id="3.30.1370.10:FF:000018">
    <property type="entry name" value="vigilin isoform X1"/>
    <property type="match status" value="1"/>
</dbReference>
<keyword evidence="1" id="KW-0677">Repeat</keyword>
<feature type="domain" description="K Homology" evidence="3">
    <location>
        <begin position="193"/>
        <end position="262"/>
    </location>
</feature>
<feature type="domain" description="K Homology" evidence="3">
    <location>
        <begin position="4"/>
        <end position="72"/>
    </location>
</feature>
<dbReference type="PANTHER" id="PTHR10627">
    <property type="entry name" value="SCP160"/>
    <property type="match status" value="1"/>
</dbReference>
<dbReference type="GO" id="GO:0003729">
    <property type="term" value="F:mRNA binding"/>
    <property type="evidence" value="ECO:0007669"/>
    <property type="project" value="TreeGrafter"/>
</dbReference>
<dbReference type="Gene3D" id="3.30.1370.10">
    <property type="entry name" value="K Homology domain, type 1"/>
    <property type="match status" value="4"/>
</dbReference>
<organism evidence="4 5">
    <name type="scientific">Araneus ventricosus</name>
    <name type="common">Orbweaver spider</name>
    <name type="synonym">Epeira ventricosa</name>
    <dbReference type="NCBI Taxonomy" id="182803"/>
    <lineage>
        <taxon>Eukaryota</taxon>
        <taxon>Metazoa</taxon>
        <taxon>Ecdysozoa</taxon>
        <taxon>Arthropoda</taxon>
        <taxon>Chelicerata</taxon>
        <taxon>Arachnida</taxon>
        <taxon>Araneae</taxon>
        <taxon>Araneomorphae</taxon>
        <taxon>Entelegynae</taxon>
        <taxon>Araneoidea</taxon>
        <taxon>Araneidae</taxon>
        <taxon>Araneus</taxon>
    </lineage>
</organism>
<dbReference type="GO" id="GO:0010468">
    <property type="term" value="P:regulation of gene expression"/>
    <property type="evidence" value="ECO:0007669"/>
    <property type="project" value="UniProtKB-ARBA"/>
</dbReference>
<accession>A0A4Y2PJX2</accession>
<dbReference type="PANTHER" id="PTHR10627:SF31">
    <property type="entry name" value="DODECA-SATELLITE-BINDING PROTEIN 1, ISOFORM A"/>
    <property type="match status" value="1"/>
</dbReference>
<dbReference type="AlphaFoldDB" id="A0A4Y2PJX2"/>
<sequence>MSLNNFRVEVPIHKQNHKFIIGKGGANIKKLRHETHTRIDLPAKGEKSNVIVIRGRKEYVLAAKEKILAIQKELDNVITLEIMIPAKLHSSLIGTKGRLIRAITEECGGVTIKFPTGGTGSDKVSIRGPKEDVLKAKKRLLEISNEKLRDETNTRIDLPAKGEESDVIVIHGRKEDVLAAKEKILAIQEKVDSVITQEIMIPAELHNSIIGNKGRLIRAITEECGDVTIKFPTGGTGSEKVSIRGPKEDVLKAKKRLLEISNEKVTLIIIA</sequence>
<dbReference type="EMBL" id="BGPR01011639">
    <property type="protein sequence ID" value="GBN52275.1"/>
    <property type="molecule type" value="Genomic_DNA"/>
</dbReference>
<dbReference type="InterPro" id="IPR004088">
    <property type="entry name" value="KH_dom_type_1"/>
</dbReference>
<dbReference type="SUPFAM" id="SSF54791">
    <property type="entry name" value="Eukaryotic type KH-domain (KH-domain type I)"/>
    <property type="match status" value="4"/>
</dbReference>
<dbReference type="InterPro" id="IPR036612">
    <property type="entry name" value="KH_dom_type_1_sf"/>
</dbReference>
<evidence type="ECO:0000313" key="5">
    <source>
        <dbReference type="Proteomes" id="UP000499080"/>
    </source>
</evidence>